<sequence>MSTVRTPFSTSVHSDVSLRSTAGNAARDIPGLGLIDSLPDQSKDPNIGSAKDGPTSASALITTLVPVLVVAIVWFVVFVAIRSRAAWKYAPRTRSKTLRKDNYSPELPNTLFGWLPKLWAIPDSYVLTHQGLDAYLFLRFLKMAVISCVVGAVICVPVLIPVNATGGGNGQQLDKISMTNVGKLPIQAWRFFAHAACAWLFFGYLLVMITRESIFFINLRQAYLMSPLYANKLSSRTVLFTSVPNAYLNEEKMREMLGPGVRRVWLPTDTKDLDELVDERQKVAMKLEGAETKLVKLANKARLKSLSKGADSHEESNVGLENGAESNGSVAARWLAVKDRPTHKLKLLIGKKVDTISWSREELERLQPKIEEEQAKHRAGDAVKIRAVFVEFENLREAQAAYQSLTHHEVATMAPRYTGMIPSDIIWKNLRIKGWERMVRTAVTIGIVCATILFWSIPVALVASFSNINRLIEIKGLQWLSFINNLPSVLLGLITGLLPVVLLALLMSLLPPYLRWMARLGGAPTHSDAEFTCQNYYFGFQIVQVFLVATLGSAAPTIAQSVIANPSTIATTLSSAIPTSANFFLSYFILQGLGVVSGILVGIAGLFITPLLVMILGSTPRKIFLKWNGMSSIGWGVVYPLYTNLFIIAICYACIAPLVLVFAAIGLFFFYFAYRYNFLYVYKTTVDTRGAVYARALQHLFVGLYIAELCLIGLFGTRLQQVGAIGPFIMMIILIVFTALYHIALNAALGPLLRYLPKSLEAEERRSLLDHEAEHEDFKNAQDPSLPREKGDNKLDQPTHVAEDAPPHKKPNFITKFLHPGVYNDYRTMRRLIPNFVTEEHDGVANEDEIAMDRDAYLPPSVWADIPQLIIPRDDGGVSAQEVRDSSKVIPITDQGAYFNEKNKIIVDDDFMSAVYFEDKALRMKEKH</sequence>
<dbReference type="Pfam" id="PF13967">
    <property type="entry name" value="RSN1_TM"/>
    <property type="match status" value="1"/>
</dbReference>
<feature type="domain" description="CSC1/OSCA1-like N-terminal transmembrane" evidence="11">
    <location>
        <begin position="59"/>
        <end position="212"/>
    </location>
</feature>
<dbReference type="Proteomes" id="UP000490939">
    <property type="component" value="Unassembled WGS sequence"/>
</dbReference>
<dbReference type="InterPro" id="IPR032880">
    <property type="entry name" value="CSC1/OSCA1-like_N"/>
</dbReference>
<protein>
    <recommendedName>
        <fullName evidence="17">DUF221-domain-containing protein</fullName>
    </recommendedName>
</protein>
<dbReference type="AlphaFoldDB" id="A0A8H3UA38"/>
<feature type="transmembrane region" description="Helical" evidence="8">
    <location>
        <begin position="486"/>
        <end position="510"/>
    </location>
</feature>
<dbReference type="GO" id="GO:0005886">
    <property type="term" value="C:plasma membrane"/>
    <property type="evidence" value="ECO:0007669"/>
    <property type="project" value="TreeGrafter"/>
</dbReference>
<dbReference type="InterPro" id="IPR022257">
    <property type="entry name" value="PHM7_ext"/>
</dbReference>
<keyword evidence="6 8" id="KW-0472">Membrane</keyword>
<evidence type="ECO:0000256" key="2">
    <source>
        <dbReference type="ARBA" id="ARBA00007779"/>
    </source>
</evidence>
<evidence type="ECO:0000259" key="11">
    <source>
        <dbReference type="Pfam" id="PF13967"/>
    </source>
</evidence>
<gene>
    <name evidence="14" type="ORF">EG327_011331</name>
    <name evidence="13" type="ORF">EG328_009311</name>
</gene>
<feature type="transmembrane region" description="Helical" evidence="8">
    <location>
        <begin position="728"/>
        <end position="749"/>
    </location>
</feature>
<feature type="region of interest" description="Disordered" evidence="7">
    <location>
        <begin position="771"/>
        <end position="808"/>
    </location>
</feature>
<dbReference type="EMBL" id="WNWR01000884">
    <property type="protein sequence ID" value="KAE9967726.1"/>
    <property type="molecule type" value="Genomic_DNA"/>
</dbReference>
<feature type="transmembrane region" description="Helical" evidence="8">
    <location>
        <begin position="647"/>
        <end position="672"/>
    </location>
</feature>
<name>A0A8H3UA38_VENIN</name>
<feature type="domain" description="CSC1/OSCA1-like cytosolic" evidence="12">
    <location>
        <begin position="235"/>
        <end position="429"/>
    </location>
</feature>
<feature type="transmembrane region" description="Helical" evidence="8">
    <location>
        <begin position="584"/>
        <end position="616"/>
    </location>
</feature>
<feature type="transmembrane region" description="Helical" evidence="8">
    <location>
        <begin position="692"/>
        <end position="716"/>
    </location>
</feature>
<dbReference type="InterPro" id="IPR045122">
    <property type="entry name" value="Csc1-like"/>
</dbReference>
<evidence type="ECO:0000256" key="1">
    <source>
        <dbReference type="ARBA" id="ARBA00004141"/>
    </source>
</evidence>
<evidence type="ECO:0008006" key="17">
    <source>
        <dbReference type="Google" id="ProtNLM"/>
    </source>
</evidence>
<keyword evidence="5 8" id="KW-1133">Transmembrane helix</keyword>
<feature type="transmembrane region" description="Helical" evidence="8">
    <location>
        <begin position="545"/>
        <end position="564"/>
    </location>
</feature>
<evidence type="ECO:0000259" key="10">
    <source>
        <dbReference type="Pfam" id="PF12621"/>
    </source>
</evidence>
<keyword evidence="16" id="KW-1185">Reference proteome</keyword>
<proteinExistence type="inferred from homology"/>
<dbReference type="InterPro" id="IPR003864">
    <property type="entry name" value="CSC1/OSCA1-like_7TM"/>
</dbReference>
<accession>A0A8H3UA38</accession>
<evidence type="ECO:0000256" key="8">
    <source>
        <dbReference type="SAM" id="Phobius"/>
    </source>
</evidence>
<feature type="transmembrane region" description="Helical" evidence="8">
    <location>
        <begin position="140"/>
        <end position="160"/>
    </location>
</feature>
<dbReference type="PANTHER" id="PTHR13018">
    <property type="entry name" value="PROBABLE MEMBRANE PROTEIN DUF221-RELATED"/>
    <property type="match status" value="1"/>
</dbReference>
<evidence type="ECO:0000259" key="9">
    <source>
        <dbReference type="Pfam" id="PF02714"/>
    </source>
</evidence>
<evidence type="ECO:0000256" key="7">
    <source>
        <dbReference type="SAM" id="MobiDB-lite"/>
    </source>
</evidence>
<evidence type="ECO:0000259" key="12">
    <source>
        <dbReference type="Pfam" id="PF14703"/>
    </source>
</evidence>
<keyword evidence="3" id="KW-0813">Transport</keyword>
<comment type="similarity">
    <text evidence="2">Belongs to the CSC1 (TC 1.A.17) family.</text>
</comment>
<evidence type="ECO:0000256" key="4">
    <source>
        <dbReference type="ARBA" id="ARBA00022692"/>
    </source>
</evidence>
<feature type="transmembrane region" description="Helical" evidence="8">
    <location>
        <begin position="59"/>
        <end position="81"/>
    </location>
</feature>
<comment type="caution">
    <text evidence="13">The sequence shown here is derived from an EMBL/GenBank/DDBJ whole genome shotgun (WGS) entry which is preliminary data.</text>
</comment>
<keyword evidence="4 8" id="KW-0812">Transmembrane</keyword>
<reference evidence="13 15" key="1">
    <citation type="submission" date="2018-12" db="EMBL/GenBank/DDBJ databases">
        <title>Venturia inaequalis Genome Resource.</title>
        <authorList>
            <person name="Lichtner F.J."/>
        </authorList>
    </citation>
    <scope>NUCLEOTIDE SEQUENCE [LARGE SCALE GENOMIC DNA]</scope>
    <source>
        <strain evidence="13 15">120213</strain>
        <strain evidence="14 16">DMI_063113</strain>
    </source>
</reference>
<evidence type="ECO:0000313" key="15">
    <source>
        <dbReference type="Proteomes" id="UP000447873"/>
    </source>
</evidence>
<evidence type="ECO:0000313" key="14">
    <source>
        <dbReference type="EMBL" id="KAE9967726.1"/>
    </source>
</evidence>
<evidence type="ECO:0000256" key="6">
    <source>
        <dbReference type="ARBA" id="ARBA00023136"/>
    </source>
</evidence>
<feature type="compositionally biased region" description="Basic and acidic residues" evidence="7">
    <location>
        <begin position="771"/>
        <end position="807"/>
    </location>
</feature>
<dbReference type="Proteomes" id="UP000447873">
    <property type="component" value="Unassembled WGS sequence"/>
</dbReference>
<dbReference type="GO" id="GO:0005227">
    <property type="term" value="F:calcium-activated cation channel activity"/>
    <property type="evidence" value="ECO:0007669"/>
    <property type="project" value="InterPro"/>
</dbReference>
<evidence type="ECO:0000256" key="5">
    <source>
        <dbReference type="ARBA" id="ARBA00022989"/>
    </source>
</evidence>
<dbReference type="Pfam" id="PF12621">
    <property type="entry name" value="PHM7_ext"/>
    <property type="match status" value="1"/>
</dbReference>
<feature type="domain" description="CSC1/OSCA1-like 7TM region" evidence="9">
    <location>
        <begin position="441"/>
        <end position="715"/>
    </location>
</feature>
<feature type="transmembrane region" description="Helical" evidence="8">
    <location>
        <begin position="191"/>
        <end position="210"/>
    </location>
</feature>
<feature type="domain" description="10TM putative phosphate transporter extracellular tail" evidence="10">
    <location>
        <begin position="817"/>
        <end position="908"/>
    </location>
</feature>
<dbReference type="Pfam" id="PF02714">
    <property type="entry name" value="RSN1_7TM"/>
    <property type="match status" value="1"/>
</dbReference>
<evidence type="ECO:0000313" key="13">
    <source>
        <dbReference type="EMBL" id="KAE9965908.1"/>
    </source>
</evidence>
<dbReference type="Pfam" id="PF14703">
    <property type="entry name" value="PHM7_cyt"/>
    <property type="match status" value="1"/>
</dbReference>
<evidence type="ECO:0000313" key="16">
    <source>
        <dbReference type="Proteomes" id="UP000490939"/>
    </source>
</evidence>
<dbReference type="EMBL" id="WNWS01000553">
    <property type="protein sequence ID" value="KAE9965908.1"/>
    <property type="molecule type" value="Genomic_DNA"/>
</dbReference>
<dbReference type="InterPro" id="IPR027815">
    <property type="entry name" value="CSC1/OSCA1-like_cyt"/>
</dbReference>
<evidence type="ECO:0000256" key="3">
    <source>
        <dbReference type="ARBA" id="ARBA00022448"/>
    </source>
</evidence>
<organism evidence="13 15">
    <name type="scientific">Venturia inaequalis</name>
    <name type="common">Apple scab fungus</name>
    <dbReference type="NCBI Taxonomy" id="5025"/>
    <lineage>
        <taxon>Eukaryota</taxon>
        <taxon>Fungi</taxon>
        <taxon>Dikarya</taxon>
        <taxon>Ascomycota</taxon>
        <taxon>Pezizomycotina</taxon>
        <taxon>Dothideomycetes</taxon>
        <taxon>Pleosporomycetidae</taxon>
        <taxon>Venturiales</taxon>
        <taxon>Venturiaceae</taxon>
        <taxon>Venturia</taxon>
    </lineage>
</organism>
<dbReference type="PANTHER" id="PTHR13018:SF26">
    <property type="entry name" value="DOMAIN PROTEIN, PUTATIVE (AFU_ORTHOLOGUE AFUA_5G10920)-RELATED"/>
    <property type="match status" value="1"/>
</dbReference>
<comment type="subcellular location">
    <subcellularLocation>
        <location evidence="1">Membrane</location>
        <topology evidence="1">Multi-pass membrane protein</topology>
    </subcellularLocation>
</comment>
<feature type="transmembrane region" description="Helical" evidence="8">
    <location>
        <begin position="441"/>
        <end position="466"/>
    </location>
</feature>